<dbReference type="RefSeq" id="WP_382394494.1">
    <property type="nucleotide sequence ID" value="NZ_JBHTCQ010000002.1"/>
</dbReference>
<accession>A0ABW2QBB6</accession>
<dbReference type="PRINTS" id="PR00420">
    <property type="entry name" value="RNGMNOXGNASE"/>
</dbReference>
<keyword evidence="6" id="KW-1185">Reference proteome</keyword>
<dbReference type="InterPro" id="IPR050641">
    <property type="entry name" value="RIFMO-like"/>
</dbReference>
<organism evidence="5 6">
    <name type="scientific">Georgenia alba</name>
    <dbReference type="NCBI Taxonomy" id="2233858"/>
    <lineage>
        <taxon>Bacteria</taxon>
        <taxon>Bacillati</taxon>
        <taxon>Actinomycetota</taxon>
        <taxon>Actinomycetes</taxon>
        <taxon>Micrococcales</taxon>
        <taxon>Bogoriellaceae</taxon>
        <taxon>Georgenia</taxon>
    </lineage>
</organism>
<keyword evidence="3" id="KW-0274">FAD</keyword>
<keyword evidence="2" id="KW-0285">Flavoprotein</keyword>
<evidence type="ECO:0000256" key="3">
    <source>
        <dbReference type="ARBA" id="ARBA00022827"/>
    </source>
</evidence>
<dbReference type="Pfam" id="PF21274">
    <property type="entry name" value="Rng_hyd_C"/>
    <property type="match status" value="1"/>
</dbReference>
<comment type="caution">
    <text evidence="5">The sequence shown here is derived from an EMBL/GenBank/DDBJ whole genome shotgun (WGS) entry which is preliminary data.</text>
</comment>
<name>A0ABW2QBB6_9MICO</name>
<dbReference type="InterPro" id="IPR002938">
    <property type="entry name" value="FAD-bd"/>
</dbReference>
<dbReference type="PANTHER" id="PTHR43004:SF19">
    <property type="entry name" value="BINDING MONOOXYGENASE, PUTATIVE (JCVI)-RELATED"/>
    <property type="match status" value="1"/>
</dbReference>
<dbReference type="Pfam" id="PF01494">
    <property type="entry name" value="FAD_binding_3"/>
    <property type="match status" value="1"/>
</dbReference>
<proteinExistence type="predicted"/>
<evidence type="ECO:0000313" key="5">
    <source>
        <dbReference type="EMBL" id="MFC7405763.1"/>
    </source>
</evidence>
<comment type="cofactor">
    <cofactor evidence="1">
        <name>FAD</name>
        <dbReference type="ChEBI" id="CHEBI:57692"/>
    </cofactor>
</comment>
<dbReference type="Gene3D" id="3.40.30.120">
    <property type="match status" value="1"/>
</dbReference>
<dbReference type="Proteomes" id="UP001596455">
    <property type="component" value="Unassembled WGS sequence"/>
</dbReference>
<evidence type="ECO:0000259" key="4">
    <source>
        <dbReference type="Pfam" id="PF01494"/>
    </source>
</evidence>
<dbReference type="Gene3D" id="3.30.9.10">
    <property type="entry name" value="D-Amino Acid Oxidase, subunit A, domain 2"/>
    <property type="match status" value="1"/>
</dbReference>
<protein>
    <submittedName>
        <fullName evidence="5">FAD-dependent monooxygenase</fullName>
    </submittedName>
</protein>
<dbReference type="Gene3D" id="3.50.50.60">
    <property type="entry name" value="FAD/NAD(P)-binding domain"/>
    <property type="match status" value="1"/>
</dbReference>
<feature type="domain" description="FAD-binding" evidence="4">
    <location>
        <begin position="6"/>
        <end position="355"/>
    </location>
</feature>
<sequence length="534" mass="58042">MRTKNDTDVAVVGGGPVGTALAISLAQQGVACTVIERHATPQRVPKGQNLTQRTMEHFRRWGIEDRLRAARTMGADQPAGGMTAYGSLLGEYRYPWLNRAWVREFYAAANERLPQYATETVLRDRATELDGVSVLHRWTADAIRQDEDGVTVGMESRDGERREIRASYVVGCDGSRSRVREAAGITQTLADHDRVMVLLVFRSAEFDRIMERHPGVAFVNVMNPGLEGYWQFFGRVDAKETWFFHAPVDAADVRDVDLRELLARAVGQEFDFAVEYLGQWDLRFALADSYRSGRAGRVLIAGDAAHSHPPYGGYGINSGFEDARNLAWKLAAQLHGWAGPALLDSYDAERRPVFASTRDDFIDRSIRDDRDFLAAYDPAADRAAFEAAWRHRDDGAEREVDAFEPNYAGSPVIVGADDGAAPSALGGHQMRARAGHHLAPGTTADGGEVFAALGSAFTLLAADATTAEPFRAAAEKLGVPLDVVVLDAASATRYESGLVLVRPDEYVAWAGSAGTDDAADAAGAEAVLARATGR</sequence>
<evidence type="ECO:0000256" key="1">
    <source>
        <dbReference type="ARBA" id="ARBA00001974"/>
    </source>
</evidence>
<evidence type="ECO:0000256" key="2">
    <source>
        <dbReference type="ARBA" id="ARBA00022630"/>
    </source>
</evidence>
<dbReference type="EMBL" id="JBHTCQ010000002">
    <property type="protein sequence ID" value="MFC7405763.1"/>
    <property type="molecule type" value="Genomic_DNA"/>
</dbReference>
<gene>
    <name evidence="5" type="ORF">ACFQQL_11635</name>
</gene>
<reference evidence="6" key="1">
    <citation type="journal article" date="2019" name="Int. J. Syst. Evol. Microbiol.">
        <title>The Global Catalogue of Microorganisms (GCM) 10K type strain sequencing project: providing services to taxonomists for standard genome sequencing and annotation.</title>
        <authorList>
            <consortium name="The Broad Institute Genomics Platform"/>
            <consortium name="The Broad Institute Genome Sequencing Center for Infectious Disease"/>
            <person name="Wu L."/>
            <person name="Ma J."/>
        </authorList>
    </citation>
    <scope>NUCLEOTIDE SEQUENCE [LARGE SCALE GENOMIC DNA]</scope>
    <source>
        <strain evidence="6">JCM 1490</strain>
    </source>
</reference>
<keyword evidence="5" id="KW-0560">Oxidoreductase</keyword>
<keyword evidence="5" id="KW-0503">Monooxygenase</keyword>
<dbReference type="InterPro" id="IPR036188">
    <property type="entry name" value="FAD/NAD-bd_sf"/>
</dbReference>
<dbReference type="PANTHER" id="PTHR43004">
    <property type="entry name" value="TRK SYSTEM POTASSIUM UPTAKE PROTEIN"/>
    <property type="match status" value="1"/>
</dbReference>
<dbReference type="GO" id="GO:0004497">
    <property type="term" value="F:monooxygenase activity"/>
    <property type="evidence" value="ECO:0007669"/>
    <property type="project" value="UniProtKB-KW"/>
</dbReference>
<dbReference type="SUPFAM" id="SSF51905">
    <property type="entry name" value="FAD/NAD(P)-binding domain"/>
    <property type="match status" value="1"/>
</dbReference>
<evidence type="ECO:0000313" key="6">
    <source>
        <dbReference type="Proteomes" id="UP001596455"/>
    </source>
</evidence>